<evidence type="ECO:0000256" key="8">
    <source>
        <dbReference type="ARBA" id="ARBA00023187"/>
    </source>
</evidence>
<dbReference type="OrthoDB" id="10263353at2759"/>
<dbReference type="InterPro" id="IPR013083">
    <property type="entry name" value="Znf_RING/FYVE/PHD"/>
</dbReference>
<dbReference type="InterPro" id="IPR028889">
    <property type="entry name" value="USP"/>
</dbReference>
<dbReference type="Gene3D" id="3.30.40.10">
    <property type="entry name" value="Zinc/RING finger domain, C3HC4 (zinc finger)"/>
    <property type="match status" value="1"/>
</dbReference>
<dbReference type="GO" id="GO:0005681">
    <property type="term" value="C:spliceosomal complex"/>
    <property type="evidence" value="ECO:0007669"/>
    <property type="project" value="UniProtKB-KW"/>
</dbReference>
<feature type="domain" description="UBP-type" evidence="13">
    <location>
        <begin position="45"/>
        <end position="142"/>
    </location>
</feature>
<dbReference type="InterPro" id="IPR001394">
    <property type="entry name" value="Peptidase_C19_UCH"/>
</dbReference>
<dbReference type="GO" id="GO:0016579">
    <property type="term" value="P:protein deubiquitination"/>
    <property type="evidence" value="ECO:0007669"/>
    <property type="project" value="InterPro"/>
</dbReference>
<evidence type="ECO:0000256" key="4">
    <source>
        <dbReference type="ARBA" id="ARBA00022723"/>
    </source>
</evidence>
<keyword evidence="7" id="KW-0862">Zinc</keyword>
<keyword evidence="8" id="KW-0508">mRNA splicing</keyword>
<feature type="compositionally biased region" description="Acidic residues" evidence="11">
    <location>
        <begin position="17"/>
        <end position="30"/>
    </location>
</feature>
<evidence type="ECO:0000256" key="3">
    <source>
        <dbReference type="ARBA" id="ARBA00022664"/>
    </source>
</evidence>
<dbReference type="AlphaFoldDB" id="A0A8J4PS20"/>
<dbReference type="SUPFAM" id="SSF57850">
    <property type="entry name" value="RING/U-box"/>
    <property type="match status" value="1"/>
</dbReference>
<comment type="caution">
    <text evidence="14">The sequence shown here is derived from an EMBL/GenBank/DDBJ whole genome shotgun (WGS) entry which is preliminary data.</text>
</comment>
<dbReference type="Pfam" id="PF02148">
    <property type="entry name" value="zf-UBP"/>
    <property type="match status" value="1"/>
</dbReference>
<dbReference type="GO" id="GO:0004843">
    <property type="term" value="F:cysteine-type deubiquitinase activity"/>
    <property type="evidence" value="ECO:0007669"/>
    <property type="project" value="InterPro"/>
</dbReference>
<evidence type="ECO:0000313" key="14">
    <source>
        <dbReference type="EMBL" id="KAF2072126.1"/>
    </source>
</evidence>
<dbReference type="PANTHER" id="PTHR21646">
    <property type="entry name" value="UBIQUITIN CARBOXYL-TERMINAL HYDROLASE"/>
    <property type="match status" value="1"/>
</dbReference>
<dbReference type="PANTHER" id="PTHR21646:SF16">
    <property type="entry name" value="U4_U6.U5 TRI-SNRNP-ASSOCIATED PROTEIN 2"/>
    <property type="match status" value="1"/>
</dbReference>
<evidence type="ECO:0000256" key="2">
    <source>
        <dbReference type="ARBA" id="ARBA00009085"/>
    </source>
</evidence>
<dbReference type="InterPro" id="IPR038765">
    <property type="entry name" value="Papain-like_cys_pep_sf"/>
</dbReference>
<dbReference type="SUPFAM" id="SSF54001">
    <property type="entry name" value="Cysteine proteinases"/>
    <property type="match status" value="1"/>
</dbReference>
<evidence type="ECO:0000256" key="11">
    <source>
        <dbReference type="SAM" id="MobiDB-lite"/>
    </source>
</evidence>
<evidence type="ECO:0000256" key="6">
    <source>
        <dbReference type="ARBA" id="ARBA00022771"/>
    </source>
</evidence>
<organism evidence="14 15">
    <name type="scientific">Polysphondylium violaceum</name>
    <dbReference type="NCBI Taxonomy" id="133409"/>
    <lineage>
        <taxon>Eukaryota</taxon>
        <taxon>Amoebozoa</taxon>
        <taxon>Evosea</taxon>
        <taxon>Eumycetozoa</taxon>
        <taxon>Dictyostelia</taxon>
        <taxon>Dictyosteliales</taxon>
        <taxon>Dictyosteliaceae</taxon>
        <taxon>Polysphondylium</taxon>
    </lineage>
</organism>
<evidence type="ECO:0000256" key="7">
    <source>
        <dbReference type="ARBA" id="ARBA00022833"/>
    </source>
</evidence>
<dbReference type="PROSITE" id="PS50235">
    <property type="entry name" value="USP_3"/>
    <property type="match status" value="1"/>
</dbReference>
<dbReference type="Proteomes" id="UP000695562">
    <property type="component" value="Unassembled WGS sequence"/>
</dbReference>
<evidence type="ECO:0000256" key="10">
    <source>
        <dbReference type="PROSITE-ProRule" id="PRU00502"/>
    </source>
</evidence>
<feature type="region of interest" description="Disordered" evidence="11">
    <location>
        <begin position="1"/>
        <end position="35"/>
    </location>
</feature>
<evidence type="ECO:0000259" key="12">
    <source>
        <dbReference type="PROSITE" id="PS50235"/>
    </source>
</evidence>
<comment type="subcellular location">
    <subcellularLocation>
        <location evidence="1">Nucleus</location>
    </subcellularLocation>
</comment>
<dbReference type="Gene3D" id="3.90.70.10">
    <property type="entry name" value="Cysteine proteinases"/>
    <property type="match status" value="1"/>
</dbReference>
<dbReference type="GO" id="GO:0000245">
    <property type="term" value="P:spliceosomal complex assembly"/>
    <property type="evidence" value="ECO:0007669"/>
    <property type="project" value="InterPro"/>
</dbReference>
<feature type="compositionally biased region" description="Basic and acidic residues" evidence="11">
    <location>
        <begin position="297"/>
        <end position="316"/>
    </location>
</feature>
<evidence type="ECO:0000259" key="13">
    <source>
        <dbReference type="PROSITE" id="PS50271"/>
    </source>
</evidence>
<gene>
    <name evidence="14" type="ORF">CYY_006571</name>
</gene>
<dbReference type="FunFam" id="3.30.40.10:FF:000068">
    <property type="entry name" value="U4/U6.U5 tri-snRNP-associated protein 2"/>
    <property type="match status" value="1"/>
</dbReference>
<feature type="domain" description="USP" evidence="12">
    <location>
        <begin position="167"/>
        <end position="489"/>
    </location>
</feature>
<proteinExistence type="inferred from homology"/>
<comment type="similarity">
    <text evidence="2">Belongs to the peptidase C19 family.</text>
</comment>
<evidence type="ECO:0000313" key="15">
    <source>
        <dbReference type="Proteomes" id="UP000695562"/>
    </source>
</evidence>
<dbReference type="PROSITE" id="PS50271">
    <property type="entry name" value="ZF_UBP"/>
    <property type="match status" value="1"/>
</dbReference>
<dbReference type="InterPro" id="IPR033809">
    <property type="entry name" value="USP39"/>
</dbReference>
<dbReference type="Pfam" id="PF00443">
    <property type="entry name" value="UCH"/>
    <property type="match status" value="1"/>
</dbReference>
<feature type="region of interest" description="Disordered" evidence="11">
    <location>
        <begin position="297"/>
        <end position="319"/>
    </location>
</feature>
<reference evidence="14" key="1">
    <citation type="submission" date="2020-01" db="EMBL/GenBank/DDBJ databases">
        <title>Development of genomics and gene disruption for Polysphondylium violaceum indicates a role for the polyketide synthase stlB in stalk morphogenesis.</title>
        <authorList>
            <person name="Narita B."/>
            <person name="Kawabe Y."/>
            <person name="Kin K."/>
            <person name="Saito T."/>
            <person name="Gibbs R."/>
            <person name="Kuspa A."/>
            <person name="Muzny D."/>
            <person name="Queller D."/>
            <person name="Richards S."/>
            <person name="Strassman J."/>
            <person name="Sucgang R."/>
            <person name="Worley K."/>
            <person name="Schaap P."/>
        </authorList>
    </citation>
    <scope>NUCLEOTIDE SEQUENCE</scope>
    <source>
        <strain evidence="14">QSvi11</strain>
    </source>
</reference>
<keyword evidence="5" id="KW-0747">Spliceosome</keyword>
<protein>
    <submittedName>
        <fullName evidence="14">Uncharacterized protein</fullName>
    </submittedName>
</protein>
<dbReference type="InterPro" id="IPR001607">
    <property type="entry name" value="Znf_UBP"/>
</dbReference>
<dbReference type="CDD" id="cd02669">
    <property type="entry name" value="Peptidase_C19M"/>
    <property type="match status" value="1"/>
</dbReference>
<keyword evidence="6 10" id="KW-0863">Zinc-finger</keyword>
<sequence>MENNTNNTIDKKRSIEEDQENNNEQDDEFDVASMRSKKKQNVARKDCPYLDTVNRNILDFDFEKICSISFHNHNVYACLVCGKYFQGKSQDSHANLHCLQTNHHVFINLHNEKIYCLPDDYEVIDSSLDDIKYLLNPTYTKQQIENLDKNSKYSRALDATQYLPGIIGLNNIKNASFVNVIIQSLARIPYLRDYFLDLNNIKNNKSILINSFSELLRKLWNPKNFKTQLSPHEFLQAIQNKSNKKFSIGVSSDPLEFLQWLLNTFHTELGGTKKPKSSIIQKAFSGLVEITTETPIKKKSTDDNNDKDEKQDDDKTTTATKTTITTQPFLYLLLDLPPKPVFKDEMDKSIIPQVPLFNLLSKYDGVTPTTLLNGEVKRYKLLELPNYLILCVKRFSKNNFFLEKEPTIVNFPLKNLDLTDYLPKNTPASKYNLLSTIKHEGQPNSGTFSVYVWHKGSDKWFEIQDLTYKETIPQLIAVSECYLLIYEKVVNN</sequence>
<keyword evidence="9" id="KW-0539">Nucleus</keyword>
<accession>A0A8J4PS20</accession>
<dbReference type="EMBL" id="AJWJ01000309">
    <property type="protein sequence ID" value="KAF2072126.1"/>
    <property type="molecule type" value="Genomic_DNA"/>
</dbReference>
<evidence type="ECO:0000256" key="1">
    <source>
        <dbReference type="ARBA" id="ARBA00004123"/>
    </source>
</evidence>
<evidence type="ECO:0000256" key="9">
    <source>
        <dbReference type="ARBA" id="ARBA00023242"/>
    </source>
</evidence>
<dbReference type="SMART" id="SM00290">
    <property type="entry name" value="ZnF_UBP"/>
    <property type="match status" value="1"/>
</dbReference>
<evidence type="ECO:0000256" key="5">
    <source>
        <dbReference type="ARBA" id="ARBA00022728"/>
    </source>
</evidence>
<dbReference type="GO" id="GO:0008270">
    <property type="term" value="F:zinc ion binding"/>
    <property type="evidence" value="ECO:0007669"/>
    <property type="project" value="UniProtKB-KW"/>
</dbReference>
<dbReference type="InterPro" id="IPR050185">
    <property type="entry name" value="Ub_carboxyl-term_hydrolase"/>
</dbReference>
<keyword evidence="15" id="KW-1185">Reference proteome</keyword>
<keyword evidence="4" id="KW-0479">Metal-binding</keyword>
<name>A0A8J4PS20_9MYCE</name>
<keyword evidence="3" id="KW-0507">mRNA processing</keyword>